<comment type="similarity">
    <text evidence="8">Belongs to the TRAP transporter small permease family.</text>
</comment>
<feature type="transmembrane region" description="Helical" evidence="9">
    <location>
        <begin position="12"/>
        <end position="32"/>
    </location>
</feature>
<keyword evidence="3" id="KW-1003">Cell membrane</keyword>
<dbReference type="GO" id="GO:0022857">
    <property type="term" value="F:transmembrane transporter activity"/>
    <property type="evidence" value="ECO:0007669"/>
    <property type="project" value="TreeGrafter"/>
</dbReference>
<evidence type="ECO:0000256" key="1">
    <source>
        <dbReference type="ARBA" id="ARBA00004429"/>
    </source>
</evidence>
<sequence length="161" mass="17887">MNKAKKWVDTILISLSSILLLTMVGLSLWQVLARYVLNISSPSTEELTRYLLIWFGLLTAAYVFGAKKHIAILFFREKFGPSTQLLIERITDILIIIVAGVLMVYGGIKVVLLTSAQTAAATGISMSFVYFSLPLSGFFIIFYTIHSIMTEQTAENEEVGV</sequence>
<evidence type="ECO:0000256" key="6">
    <source>
        <dbReference type="ARBA" id="ARBA00022989"/>
    </source>
</evidence>
<keyword evidence="5 9" id="KW-0812">Transmembrane</keyword>
<evidence type="ECO:0000256" key="4">
    <source>
        <dbReference type="ARBA" id="ARBA00022519"/>
    </source>
</evidence>
<dbReference type="PANTHER" id="PTHR35011:SF2">
    <property type="entry name" value="2,3-DIKETO-L-GULONATE TRAP TRANSPORTER SMALL PERMEASE PROTEIN YIAM"/>
    <property type="match status" value="1"/>
</dbReference>
<dbReference type="Pfam" id="PF04290">
    <property type="entry name" value="DctQ"/>
    <property type="match status" value="1"/>
</dbReference>
<evidence type="ECO:0000259" key="10">
    <source>
        <dbReference type="Pfam" id="PF04290"/>
    </source>
</evidence>
<reference evidence="11 12" key="1">
    <citation type="journal article" date="2016" name="Int. J. Syst. Evol. Microbiol.">
        <title>Oceanobacillus halophilus sp. nov., a novel moderately halophilic bacterium from a hypersaline lake.</title>
        <authorList>
            <person name="Amoozegar M.A."/>
            <person name="Bagheri M."/>
            <person name="Makhdoumi A."/>
            <person name="Nikou M.M."/>
            <person name="Fazeli S.A.S."/>
            <person name="Schumann P."/>
            <person name="Sproer C."/>
            <person name="Sanchez-Porro C."/>
            <person name="Ventosa A."/>
        </authorList>
    </citation>
    <scope>NUCLEOTIDE SEQUENCE [LARGE SCALE GENOMIC DNA]</scope>
    <source>
        <strain evidence="11 12">DSM 23996</strain>
    </source>
</reference>
<keyword evidence="12" id="KW-1185">Reference proteome</keyword>
<evidence type="ECO:0000313" key="11">
    <source>
        <dbReference type="EMBL" id="RKQ32299.1"/>
    </source>
</evidence>
<dbReference type="PANTHER" id="PTHR35011">
    <property type="entry name" value="2,3-DIKETO-L-GULONATE TRAP TRANSPORTER SMALL PERMEASE PROTEIN YIAM"/>
    <property type="match status" value="1"/>
</dbReference>
<comment type="subcellular location">
    <subcellularLocation>
        <location evidence="1">Cell inner membrane</location>
        <topology evidence="1">Multi-pass membrane protein</topology>
    </subcellularLocation>
</comment>
<keyword evidence="4" id="KW-0997">Cell inner membrane</keyword>
<feature type="domain" description="Tripartite ATP-independent periplasmic transporters DctQ component" evidence="10">
    <location>
        <begin position="23"/>
        <end position="149"/>
    </location>
</feature>
<dbReference type="Proteomes" id="UP000269301">
    <property type="component" value="Unassembled WGS sequence"/>
</dbReference>
<protein>
    <submittedName>
        <fullName evidence="11">TRAP transporter small permease</fullName>
    </submittedName>
</protein>
<dbReference type="InterPro" id="IPR007387">
    <property type="entry name" value="TRAP_DctQ"/>
</dbReference>
<evidence type="ECO:0000313" key="12">
    <source>
        <dbReference type="Proteomes" id="UP000269301"/>
    </source>
</evidence>
<dbReference type="AlphaFoldDB" id="A0A494ZZC0"/>
<evidence type="ECO:0000256" key="7">
    <source>
        <dbReference type="ARBA" id="ARBA00023136"/>
    </source>
</evidence>
<dbReference type="EMBL" id="RBZP01000011">
    <property type="protein sequence ID" value="RKQ32299.1"/>
    <property type="molecule type" value="Genomic_DNA"/>
</dbReference>
<feature type="transmembrane region" description="Helical" evidence="9">
    <location>
        <begin position="47"/>
        <end position="65"/>
    </location>
</feature>
<dbReference type="RefSeq" id="WP_121204844.1">
    <property type="nucleotide sequence ID" value="NZ_RBZP01000011.1"/>
</dbReference>
<evidence type="ECO:0000256" key="8">
    <source>
        <dbReference type="ARBA" id="ARBA00038436"/>
    </source>
</evidence>
<evidence type="ECO:0000256" key="2">
    <source>
        <dbReference type="ARBA" id="ARBA00022448"/>
    </source>
</evidence>
<dbReference type="GO" id="GO:0005886">
    <property type="term" value="C:plasma membrane"/>
    <property type="evidence" value="ECO:0007669"/>
    <property type="project" value="UniProtKB-SubCell"/>
</dbReference>
<keyword evidence="2" id="KW-0813">Transport</keyword>
<proteinExistence type="inferred from homology"/>
<evidence type="ECO:0000256" key="9">
    <source>
        <dbReference type="SAM" id="Phobius"/>
    </source>
</evidence>
<name>A0A494ZZC0_9BACI</name>
<keyword evidence="6 9" id="KW-1133">Transmembrane helix</keyword>
<dbReference type="OrthoDB" id="9815614at2"/>
<keyword evidence="7 9" id="KW-0472">Membrane</keyword>
<comment type="caution">
    <text evidence="11">The sequence shown here is derived from an EMBL/GenBank/DDBJ whole genome shotgun (WGS) entry which is preliminary data.</text>
</comment>
<evidence type="ECO:0000256" key="3">
    <source>
        <dbReference type="ARBA" id="ARBA00022475"/>
    </source>
</evidence>
<accession>A0A494ZZC0</accession>
<dbReference type="InterPro" id="IPR055348">
    <property type="entry name" value="DctQ"/>
</dbReference>
<dbReference type="GO" id="GO:0015740">
    <property type="term" value="P:C4-dicarboxylate transport"/>
    <property type="evidence" value="ECO:0007669"/>
    <property type="project" value="TreeGrafter"/>
</dbReference>
<gene>
    <name evidence="11" type="ORF">D8M06_13025</name>
</gene>
<organism evidence="11 12">
    <name type="scientific">Oceanobacillus halophilus</name>
    <dbReference type="NCBI Taxonomy" id="930130"/>
    <lineage>
        <taxon>Bacteria</taxon>
        <taxon>Bacillati</taxon>
        <taxon>Bacillota</taxon>
        <taxon>Bacilli</taxon>
        <taxon>Bacillales</taxon>
        <taxon>Bacillaceae</taxon>
        <taxon>Oceanobacillus</taxon>
    </lineage>
</organism>
<evidence type="ECO:0000256" key="5">
    <source>
        <dbReference type="ARBA" id="ARBA00022692"/>
    </source>
</evidence>
<feature type="transmembrane region" description="Helical" evidence="9">
    <location>
        <begin position="86"/>
        <end position="108"/>
    </location>
</feature>
<feature type="transmembrane region" description="Helical" evidence="9">
    <location>
        <begin position="128"/>
        <end position="145"/>
    </location>
</feature>